<proteinExistence type="predicted"/>
<name>H8KKW3_SOLCM</name>
<dbReference type="RefSeq" id="WP_014681819.1">
    <property type="nucleotide sequence ID" value="NC_017770.1"/>
</dbReference>
<evidence type="ECO:0000313" key="2">
    <source>
        <dbReference type="Proteomes" id="UP000007590"/>
    </source>
</evidence>
<sequence>MSRLFLFILLFSRQTAVGQFVDSISKFTFCYDKGFYTFGHSGHYSISEIIEYSKSNNANFQIISHIQLKKYYHSETKSIIIDTIRLKSLKAPIPFNKTEKLMTELNISRDNFNATYVRPFLNAPAKNEITSVAKNMI</sequence>
<dbReference type="AlphaFoldDB" id="H8KKW3"/>
<reference evidence="1" key="1">
    <citation type="submission" date="2012-02" db="EMBL/GenBank/DDBJ databases">
        <title>The complete genome of Solitalea canadensis DSM 3403.</title>
        <authorList>
            <consortium name="US DOE Joint Genome Institute (JGI-PGF)"/>
            <person name="Lucas S."/>
            <person name="Copeland A."/>
            <person name="Lapidus A."/>
            <person name="Glavina del Rio T."/>
            <person name="Dalin E."/>
            <person name="Tice H."/>
            <person name="Bruce D."/>
            <person name="Goodwin L."/>
            <person name="Pitluck S."/>
            <person name="Peters L."/>
            <person name="Ovchinnikova G."/>
            <person name="Lu M."/>
            <person name="Kyrpides N."/>
            <person name="Mavromatis K."/>
            <person name="Ivanova N."/>
            <person name="Brettin T."/>
            <person name="Detter J.C."/>
            <person name="Han C."/>
            <person name="Larimer F."/>
            <person name="Land M."/>
            <person name="Hauser L."/>
            <person name="Markowitz V."/>
            <person name="Cheng J.-F."/>
            <person name="Hugenholtz P."/>
            <person name="Woyke T."/>
            <person name="Wu D."/>
            <person name="Spring S."/>
            <person name="Schroeder M."/>
            <person name="Kopitz M."/>
            <person name="Brambilla E."/>
            <person name="Klenk H.-P."/>
            <person name="Eisen J.A."/>
        </authorList>
    </citation>
    <scope>NUCLEOTIDE SEQUENCE</scope>
    <source>
        <strain evidence="1">DSM 3403</strain>
    </source>
</reference>
<dbReference type="EMBL" id="CP003349">
    <property type="protein sequence ID" value="AFD08596.1"/>
    <property type="molecule type" value="Genomic_DNA"/>
</dbReference>
<dbReference type="HOGENOM" id="CLU_1863846_0_0_10"/>
<keyword evidence="2" id="KW-1185">Reference proteome</keyword>
<dbReference type="KEGG" id="scn:Solca_3592"/>
<dbReference type="Proteomes" id="UP000007590">
    <property type="component" value="Chromosome"/>
</dbReference>
<evidence type="ECO:0000313" key="1">
    <source>
        <dbReference type="EMBL" id="AFD08596.1"/>
    </source>
</evidence>
<organism evidence="1 2">
    <name type="scientific">Solitalea canadensis (strain ATCC 29591 / DSM 3403 / JCM 21819 / LMG 8368 / NBRC 15130 / NCIMB 12057 / USAM 9D)</name>
    <name type="common">Flexibacter canadensis</name>
    <dbReference type="NCBI Taxonomy" id="929556"/>
    <lineage>
        <taxon>Bacteria</taxon>
        <taxon>Pseudomonadati</taxon>
        <taxon>Bacteroidota</taxon>
        <taxon>Sphingobacteriia</taxon>
        <taxon>Sphingobacteriales</taxon>
        <taxon>Sphingobacteriaceae</taxon>
        <taxon>Solitalea</taxon>
    </lineage>
</organism>
<protein>
    <submittedName>
        <fullName evidence="1">Uncharacterized protein</fullName>
    </submittedName>
</protein>
<dbReference type="STRING" id="929556.Solca_3592"/>
<accession>H8KKW3</accession>
<gene>
    <name evidence="1" type="ordered locus">Solca_3592</name>
</gene>